<proteinExistence type="predicted"/>
<keyword evidence="2" id="KW-1185">Reference proteome</keyword>
<gene>
    <name evidence="1" type="ORF">IE53DRAFT_370917</name>
</gene>
<sequence length="1148" mass="121912">MSQPHPSQGGSFESTISNSSDGTSGSNSLTDNAFVTLLTSDHYLPGALVLAHSIRQAHRGRPDAESKPFHIVALVTPQTLSVQSIKALSRSGVFDWVIGVEQIGFAQLLAEKADLGGDGGNVPVTCIDKASQEIADRMAKNLSLLGRPDLVATLSKLHVWRLGKDAASSFQGDPISSNTTAPWRGYDKLVFLDADMLVLRPIDHLFELPGDPSFAASPDTGWPDAFNSGLMLLKPSLKTFEGIRKFAKEKGSWDGADQGLLNDWFGADSSSATPGETGAPGGGWTRLSFRYNVTSHGGYTFAPAYQRYGDSIMAAHYIGQHKPWNRPRPDGNANPNPHSDQVGSDGRQIGPSEADYLLALWHDTYASLYPSRSPTSPQTSVEIIHTSRGVEVVERRPFTVPTYHAVWDAQASDKDEDSRPPEVGFNRQGESQYLSLPLDGRTSLIAPEPKVPSPPPKAVSSSPAHTWTSPSPSTPAPAHEHTHTRNHDHAHASPSPHPEPGVTSTTHEATQPHQRGQEIVRPFSPPQLEWNPAIAPPPSGSGPSNHQMRNPPNTYYENAWDGPSKTPRTLADQKAAFFNPAGNNGAGSWAESGVPGYIPPQLKKDNFFQNLGSDMPDPSRVKPVFPWEQAGAEPKPAPTRVFPDEARIDSGAHTSASGTSDEQARKPASPQPPVQEAFQPPPPPPRRGLPTNLVYTNAWDEVGSIGKYAEWWTKAASNRKTKGVQASPDMESRSSQTGPSYRDAASGPSYSSTGSRALERSQSSRDRGSSTARDDYPPFDSAAEDGGQSDSRDGDDESSSGEDSSDDDDDKDDGRDGSAKRSGKCSRDGSEDEESDSEVLSIGIRSPTWAKEKPGKGYTKKAENNAIAHGNVSPKSPRTAQRSVGAGHDSSQNGGTFWAAATATGTRRDLPAQGVQVAGGGNGSSGSGPGSRGAKSRIRPENWEATSHSRFASNSFDLPLTDSSYLRGAEVGRNGRGANGDIRGDPHWDGEGREGGGTRRSWNGSNGSTSSGATSPSQYLSPSSPSSHRFIAATTPAFSPATGSHERVTMMMPTQPSSSSGMRLSYSSTSSGSNSGHGMAAGYASGGGGSNSSSTSTFNTPLSRSPNLANVKGVVVVPGGGTRQWTSFTRNAELAHLDLDADAYARFT</sequence>
<organism evidence="1 2">
    <name type="scientific">Violaceomyces palustris</name>
    <dbReference type="NCBI Taxonomy" id="1673888"/>
    <lineage>
        <taxon>Eukaryota</taxon>
        <taxon>Fungi</taxon>
        <taxon>Dikarya</taxon>
        <taxon>Basidiomycota</taxon>
        <taxon>Ustilaginomycotina</taxon>
        <taxon>Ustilaginomycetes</taxon>
        <taxon>Violaceomycetales</taxon>
        <taxon>Violaceomycetaceae</taxon>
        <taxon>Violaceomyces</taxon>
    </lineage>
</organism>
<dbReference type="Proteomes" id="UP000245626">
    <property type="component" value="Unassembled WGS sequence"/>
</dbReference>
<evidence type="ECO:0000313" key="2">
    <source>
        <dbReference type="Proteomes" id="UP000245626"/>
    </source>
</evidence>
<protein>
    <submittedName>
        <fullName evidence="1">Uncharacterized protein</fullName>
    </submittedName>
</protein>
<evidence type="ECO:0000313" key="1">
    <source>
        <dbReference type="EMBL" id="PWN48080.1"/>
    </source>
</evidence>
<name>A0ACD0NQL8_9BASI</name>
<dbReference type="EMBL" id="KZ820273">
    <property type="protein sequence ID" value="PWN48080.1"/>
    <property type="molecule type" value="Genomic_DNA"/>
</dbReference>
<reference evidence="1 2" key="1">
    <citation type="journal article" date="2018" name="Mol. Biol. Evol.">
        <title>Broad Genomic Sampling Reveals a Smut Pathogenic Ancestry of the Fungal Clade Ustilaginomycotina.</title>
        <authorList>
            <person name="Kijpornyongpan T."/>
            <person name="Mondo S.J."/>
            <person name="Barry K."/>
            <person name="Sandor L."/>
            <person name="Lee J."/>
            <person name="Lipzen A."/>
            <person name="Pangilinan J."/>
            <person name="LaButti K."/>
            <person name="Hainaut M."/>
            <person name="Henrissat B."/>
            <person name="Grigoriev I.V."/>
            <person name="Spatafora J.W."/>
            <person name="Aime M.C."/>
        </authorList>
    </citation>
    <scope>NUCLEOTIDE SEQUENCE [LARGE SCALE GENOMIC DNA]</scope>
    <source>
        <strain evidence="1 2">SA 807</strain>
    </source>
</reference>
<accession>A0ACD0NQL8</accession>